<gene>
    <name evidence="2" type="ORF">MM415B03778_0002</name>
</gene>
<name>A0A6M3LM26_9ZZZZ</name>
<evidence type="ECO:0000256" key="1">
    <source>
        <dbReference type="SAM" id="MobiDB-lite"/>
    </source>
</evidence>
<feature type="region of interest" description="Disordered" evidence="1">
    <location>
        <begin position="230"/>
        <end position="259"/>
    </location>
</feature>
<accession>A0A6M3LM26</accession>
<feature type="compositionally biased region" description="Basic and acidic residues" evidence="1">
    <location>
        <begin position="249"/>
        <end position="258"/>
    </location>
</feature>
<proteinExistence type="predicted"/>
<protein>
    <submittedName>
        <fullName evidence="2">Uncharacterized protein</fullName>
    </submittedName>
</protein>
<evidence type="ECO:0000313" key="2">
    <source>
        <dbReference type="EMBL" id="QJA94702.1"/>
    </source>
</evidence>
<organism evidence="2">
    <name type="scientific">viral metagenome</name>
    <dbReference type="NCBI Taxonomy" id="1070528"/>
    <lineage>
        <taxon>unclassified sequences</taxon>
        <taxon>metagenomes</taxon>
        <taxon>organismal metagenomes</taxon>
    </lineage>
</organism>
<dbReference type="EMBL" id="MT143254">
    <property type="protein sequence ID" value="QJA94702.1"/>
    <property type="molecule type" value="Genomic_DNA"/>
</dbReference>
<feature type="compositionally biased region" description="Basic residues" evidence="1">
    <location>
        <begin position="238"/>
        <end position="248"/>
    </location>
</feature>
<reference evidence="2" key="1">
    <citation type="submission" date="2020-03" db="EMBL/GenBank/DDBJ databases">
        <title>The deep terrestrial virosphere.</title>
        <authorList>
            <person name="Holmfeldt K."/>
            <person name="Nilsson E."/>
            <person name="Simone D."/>
            <person name="Lopez-Fernandez M."/>
            <person name="Wu X."/>
            <person name="de Brujin I."/>
            <person name="Lundin D."/>
            <person name="Andersson A."/>
            <person name="Bertilsson S."/>
            <person name="Dopson M."/>
        </authorList>
    </citation>
    <scope>NUCLEOTIDE SEQUENCE</scope>
    <source>
        <strain evidence="2">MM415B03778</strain>
    </source>
</reference>
<dbReference type="AlphaFoldDB" id="A0A6M3LM26"/>
<sequence length="275" mass="30624">MPDVKNSSGDSDRQSDVAKEITVKVGEEEQTFNADQIAQMIVEKKSVTEMGQKAAPILKALEKYNTDAETLLGQTEEAFAVIAQMQDAGLIDEKGNIIKKTEVKVIEPFKALAPVVGADKTAEIVLKALGPKIEDVVKRLATLEQDQTATFRDITATKVMTRYPNFKEDDVHRLFARSSQRPEKTMWQHAEDMNAEKGNFSKEQRQAYAKEFGINLDEFDRNKLIEQDPEGGASAMYKGKKFSFRKGPKGRDTKDTITPREATIAFMNKQLGGGS</sequence>